<dbReference type="InterPro" id="IPR024857">
    <property type="entry name" value="Cappuccino"/>
</dbReference>
<dbReference type="AlphaFoldDB" id="A0A0M4EL43"/>
<name>A0A0M4EL43_DROBS</name>
<dbReference type="EMBL" id="CP012525">
    <property type="protein sequence ID" value="ALC44097.1"/>
    <property type="molecule type" value="Genomic_DNA"/>
</dbReference>
<dbReference type="OMA" id="CTNIDDM"/>
<sequence>MVEQAAQDYAKIIKSIDLEKEISPICTNIDDMLTRLDEFEAVLGSVRAETNSMIGNHVCGILSFSNHFNELRERVDKLEHFVNIVKDNLDEVESSVDIAEQELNVTDYSLRGLILKPLKAKLTAPDALGTEVKSNLIDGEFKAVPIFKSDDYFGKLETSSANNTS</sequence>
<evidence type="ECO:0000313" key="2">
    <source>
        <dbReference type="Proteomes" id="UP000494163"/>
    </source>
</evidence>
<accession>A0A0M4EL43</accession>
<proteinExistence type="predicted"/>
<dbReference type="Proteomes" id="UP000494163">
    <property type="component" value="Chromosome 3L"/>
</dbReference>
<reference evidence="1 2" key="1">
    <citation type="submission" date="2015-08" db="EMBL/GenBank/DDBJ databases">
        <title>Ancestral chromatin configuration constrains chromatin evolution on differentiating sex chromosomes in Drosophila.</title>
        <authorList>
            <person name="Zhou Q."/>
            <person name="Bachtrog D."/>
        </authorList>
    </citation>
    <scope>NUCLEOTIDE SEQUENCE [LARGE SCALE GENOMIC DNA]</scope>
    <source>
        <tissue evidence="1">Whole larvae</tissue>
    </source>
</reference>
<gene>
    <name evidence="1" type="ORF">Dbus_chr3Lg1263</name>
</gene>
<keyword evidence="2" id="KW-1185">Reference proteome</keyword>
<evidence type="ECO:0000313" key="1">
    <source>
        <dbReference type="EMBL" id="ALC44097.1"/>
    </source>
</evidence>
<dbReference type="PANTHER" id="PTHR16230">
    <property type="entry name" value="CAPPUCCINO"/>
    <property type="match status" value="1"/>
</dbReference>
<dbReference type="PANTHER" id="PTHR16230:SF3">
    <property type="entry name" value="BIOGENESIS OF LYSOSOMAL ORGANELLES COMPLEX-1, SUBUNIT 4, CAPPUCCINO"/>
    <property type="match status" value="1"/>
</dbReference>
<dbReference type="STRING" id="30019.A0A0M4EL43"/>
<protein>
    <submittedName>
        <fullName evidence="1">Blos4</fullName>
    </submittedName>
</protein>
<organism evidence="1 2">
    <name type="scientific">Drosophila busckii</name>
    <name type="common">Fruit fly</name>
    <dbReference type="NCBI Taxonomy" id="30019"/>
    <lineage>
        <taxon>Eukaryota</taxon>
        <taxon>Metazoa</taxon>
        <taxon>Ecdysozoa</taxon>
        <taxon>Arthropoda</taxon>
        <taxon>Hexapoda</taxon>
        <taxon>Insecta</taxon>
        <taxon>Pterygota</taxon>
        <taxon>Neoptera</taxon>
        <taxon>Endopterygota</taxon>
        <taxon>Diptera</taxon>
        <taxon>Brachycera</taxon>
        <taxon>Muscomorpha</taxon>
        <taxon>Ephydroidea</taxon>
        <taxon>Drosophilidae</taxon>
        <taxon>Drosophila</taxon>
    </lineage>
</organism>
<dbReference type="GO" id="GO:0031083">
    <property type="term" value="C:BLOC-1 complex"/>
    <property type="evidence" value="ECO:0007669"/>
    <property type="project" value="TreeGrafter"/>
</dbReference>
<dbReference type="OrthoDB" id="2372305at2759"/>